<evidence type="ECO:0000256" key="1">
    <source>
        <dbReference type="ARBA" id="ARBA00023224"/>
    </source>
</evidence>
<dbReference type="PROSITE" id="PS50111">
    <property type="entry name" value="CHEMOTAXIS_TRANSDUC_2"/>
    <property type="match status" value="1"/>
</dbReference>
<dbReference type="InterPro" id="IPR025991">
    <property type="entry name" value="Chemoreceptor_zinc-bind_dom"/>
</dbReference>
<dbReference type="GO" id="GO:0016020">
    <property type="term" value="C:membrane"/>
    <property type="evidence" value="ECO:0007669"/>
    <property type="project" value="InterPro"/>
</dbReference>
<dbReference type="InterPro" id="IPR004090">
    <property type="entry name" value="Chemotax_Me-accpt_rcpt"/>
</dbReference>
<reference evidence="7" key="3">
    <citation type="submission" date="2018-04" db="EMBL/GenBank/DDBJ databases">
        <authorList>
            <person name="Sheh A."/>
            <person name="Shen Z."/>
            <person name="Mannion A.J."/>
            <person name="Fox J.G."/>
        </authorList>
    </citation>
    <scope>NUCLEOTIDE SEQUENCE</scope>
    <source>
        <strain evidence="7">MIT 97-6194</strain>
    </source>
</reference>
<name>A0A099B5T8_9HELI</name>
<dbReference type="Proteomes" id="UP000029714">
    <property type="component" value="Unassembled WGS sequence"/>
</dbReference>
<dbReference type="Pfam" id="PF00015">
    <property type="entry name" value="MCPsignal"/>
    <property type="match status" value="1"/>
</dbReference>
<dbReference type="GO" id="GO:0006935">
    <property type="term" value="P:chemotaxis"/>
    <property type="evidence" value="ECO:0007669"/>
    <property type="project" value="InterPro"/>
</dbReference>
<dbReference type="Gene3D" id="1.20.120.30">
    <property type="entry name" value="Aspartate receptor, ligand-binding domain"/>
    <property type="match status" value="1"/>
</dbReference>
<keyword evidence="1 3" id="KW-0807">Transducer</keyword>
<dbReference type="GO" id="GO:0004888">
    <property type="term" value="F:transmembrane signaling receptor activity"/>
    <property type="evidence" value="ECO:0007669"/>
    <property type="project" value="InterPro"/>
</dbReference>
<dbReference type="InterPro" id="IPR004089">
    <property type="entry name" value="MCPsignal_dom"/>
</dbReference>
<evidence type="ECO:0000313" key="6">
    <source>
        <dbReference type="EMBL" id="MWV68578.1"/>
    </source>
</evidence>
<dbReference type="Proteomes" id="UP000477070">
    <property type="component" value="Unassembled WGS sequence"/>
</dbReference>
<accession>A0A099B5T8</accession>
<dbReference type="Pfam" id="PF13682">
    <property type="entry name" value="CZB"/>
    <property type="match status" value="1"/>
</dbReference>
<reference evidence="6 9" key="4">
    <citation type="submission" date="2019-12" db="EMBL/GenBank/DDBJ databases">
        <title>Multi-Generational Helicobacter saguini Isolates.</title>
        <authorList>
            <person name="Mannion A."/>
            <person name="Shen Z."/>
            <person name="Fox J.G."/>
        </authorList>
    </citation>
    <scope>NUCLEOTIDE SEQUENCE [LARGE SCALE GENOMIC DNA]</scope>
    <source>
        <strain evidence="6">16-048</strain>
        <strain evidence="9">16-048 (F4)</strain>
    </source>
</reference>
<dbReference type="SMART" id="SM00283">
    <property type="entry name" value="MA"/>
    <property type="match status" value="1"/>
</dbReference>
<proteinExistence type="inferred from homology"/>
<organism evidence="7 8">
    <name type="scientific">Helicobacter saguini</name>
    <dbReference type="NCBI Taxonomy" id="1548018"/>
    <lineage>
        <taxon>Bacteria</taxon>
        <taxon>Pseudomonadati</taxon>
        <taxon>Campylobacterota</taxon>
        <taxon>Epsilonproteobacteria</taxon>
        <taxon>Campylobacterales</taxon>
        <taxon>Helicobacteraceae</taxon>
        <taxon>Helicobacter</taxon>
    </lineage>
</organism>
<dbReference type="GO" id="GO:0007165">
    <property type="term" value="P:signal transduction"/>
    <property type="evidence" value="ECO:0007669"/>
    <property type="project" value="UniProtKB-KW"/>
</dbReference>
<dbReference type="OrthoDB" id="9765597at2"/>
<sequence length="439" mass="48884">MFSSNSLKKDLQQKEAEIQNLKAEVALYKGLSAVAASDFIFAVNDKQEIVFSNDNAKAILADIKGVLPTLLTHPNAISIKNQLYLVVSKKVDGLDTFILNMTNFGDKRLGGVDIVGIYLVALKGGLTATQNSFAESFQELTKILTNSESIADNSHEGLKISEKSLEDINELCDKVQHAQQLAQSLSSRSNDITNVISLIDDIAEQTNLLALNAAIEAARAGEHGRGFAVVADEVRKLAEKTQKATKDIAIVVKAMQQESGDIHVNTEEINGITETMRENVNTTVDMMRNISSSTIGIRYMLRMINNLIFCSLAKLDHLVYKNNLYSFVIDAAPDFAIVDHKSCRLGKWYYEGDGYKHFRDTQGYRELEKYHAATHSYANAMAIPLKEKQPVTKDFIDKNITIFENSTQGVIKEIDNMLHEKNEKLAKDSEIERDKVKSE</sequence>
<dbReference type="PANTHER" id="PTHR32089">
    <property type="entry name" value="METHYL-ACCEPTING CHEMOTAXIS PROTEIN MCPB"/>
    <property type="match status" value="1"/>
</dbReference>
<dbReference type="PRINTS" id="PR00260">
    <property type="entry name" value="CHEMTRNSDUCR"/>
</dbReference>
<dbReference type="SUPFAM" id="SSF58104">
    <property type="entry name" value="Methyl-accepting chemotaxis protein (MCP) signaling domain"/>
    <property type="match status" value="1"/>
</dbReference>
<reference evidence="7 8" key="2">
    <citation type="journal article" date="2016" name="Infect. Immun.">
        <title>Helicobacter saguini, a Novel Helicobacter Isolated from Cotton-Top Tamarins with Ulcerative Colitis, Has Proinflammatory Properties and Induces Typhlocolitis and Dysplasia in Gnotobiotic IL-10-/- Mice.</title>
        <authorList>
            <person name="Shen Z."/>
            <person name="Mannion A."/>
            <person name="Whary M.T."/>
            <person name="Muthupalani S."/>
            <person name="Sheh A."/>
            <person name="Feng Y."/>
            <person name="Gong G."/>
            <person name="Vandamme P."/>
            <person name="Holcombe H.R."/>
            <person name="Paster B.J."/>
            <person name="Fox J.G."/>
        </authorList>
    </citation>
    <scope>NUCLEOTIDE SEQUENCE [LARGE SCALE GENOMIC DNA]</scope>
    <source>
        <strain evidence="7 8">MIT 97-6194</strain>
    </source>
</reference>
<evidence type="ECO:0000259" key="5">
    <source>
        <dbReference type="PROSITE" id="PS50111"/>
    </source>
</evidence>
<feature type="domain" description="Methyl-accepting transducer" evidence="5">
    <location>
        <begin position="126"/>
        <end position="294"/>
    </location>
</feature>
<evidence type="ECO:0000256" key="4">
    <source>
        <dbReference type="SAM" id="Coils"/>
    </source>
</evidence>
<dbReference type="AlphaFoldDB" id="A0A099B5T8"/>
<evidence type="ECO:0000313" key="9">
    <source>
        <dbReference type="Proteomes" id="UP000477070"/>
    </source>
</evidence>
<dbReference type="PANTHER" id="PTHR32089:SF112">
    <property type="entry name" value="LYSOZYME-LIKE PROTEIN-RELATED"/>
    <property type="match status" value="1"/>
</dbReference>
<dbReference type="EMBL" id="QBIU01000001">
    <property type="protein sequence ID" value="MWV68578.1"/>
    <property type="molecule type" value="Genomic_DNA"/>
</dbReference>
<gene>
    <name evidence="6" type="ORF">DCO61_00655</name>
    <name evidence="7" type="ORF">LS64_000525</name>
</gene>
<keyword evidence="4" id="KW-0175">Coiled coil</keyword>
<keyword evidence="8" id="KW-1185">Reference proteome</keyword>
<evidence type="ECO:0000256" key="2">
    <source>
        <dbReference type="ARBA" id="ARBA00029447"/>
    </source>
</evidence>
<feature type="coiled-coil region" evidence="4">
    <location>
        <begin position="4"/>
        <end position="31"/>
    </location>
</feature>
<dbReference type="EMBL" id="JRMP02000001">
    <property type="protein sequence ID" value="TLD95885.1"/>
    <property type="molecule type" value="Genomic_DNA"/>
</dbReference>
<evidence type="ECO:0000313" key="8">
    <source>
        <dbReference type="Proteomes" id="UP000029714"/>
    </source>
</evidence>
<reference evidence="7 8" key="1">
    <citation type="journal article" date="2014" name="Genome Announc.">
        <title>Draft genome sequences of eight enterohepatic helicobacter species isolated from both laboratory and wild rodents.</title>
        <authorList>
            <person name="Sheh A."/>
            <person name="Shen Z."/>
            <person name="Fox J.G."/>
        </authorList>
    </citation>
    <scope>NUCLEOTIDE SEQUENCE [LARGE SCALE GENOMIC DNA]</scope>
    <source>
        <strain evidence="7 8">MIT 97-6194</strain>
    </source>
</reference>
<comment type="similarity">
    <text evidence="2">Belongs to the methyl-accepting chemotaxis (MCP) protein family.</text>
</comment>
<evidence type="ECO:0000256" key="3">
    <source>
        <dbReference type="PROSITE-ProRule" id="PRU00284"/>
    </source>
</evidence>
<comment type="caution">
    <text evidence="7">The sequence shown here is derived from an EMBL/GenBank/DDBJ whole genome shotgun (WGS) entry which is preliminary data.</text>
</comment>
<dbReference type="STRING" id="1548018.LS64_03490"/>
<dbReference type="Gene3D" id="1.10.287.950">
    <property type="entry name" value="Methyl-accepting chemotaxis protein"/>
    <property type="match status" value="1"/>
</dbReference>
<evidence type="ECO:0000313" key="7">
    <source>
        <dbReference type="EMBL" id="TLD95885.1"/>
    </source>
</evidence>
<protein>
    <submittedName>
        <fullName evidence="7">Chemotaxis protein</fullName>
    </submittedName>
</protein>